<proteinExistence type="inferred from homology"/>
<keyword evidence="4 8" id="KW-0611">Plant defense</keyword>
<dbReference type="PANTHER" id="PTHR31942">
    <property type="entry name" value="MLO-LIKE PROTEIN 1"/>
    <property type="match status" value="1"/>
</dbReference>
<dbReference type="Proteomes" id="UP000813462">
    <property type="component" value="Unassembled WGS sequence"/>
</dbReference>
<evidence type="ECO:0000256" key="5">
    <source>
        <dbReference type="ARBA" id="ARBA00022989"/>
    </source>
</evidence>
<feature type="transmembrane region" description="Helical" evidence="10">
    <location>
        <begin position="450"/>
        <end position="471"/>
    </location>
</feature>
<sequence length="542" mass="62574">MEEEPNYSLEYTPTWVVASVCFFIVLISLCAERSLHYLGKSLKRRKQEALFEALQKLKEELMLLGFISLLLTVFQGLVSHICIPTDLASYMLPCKRETPEAEHHGDYTSIQAISNIHRRLLSEDSSFSGHCLKKGKAPLLSLEALHHLHIFIFVLAVVHVIFCVTTMALGGMRVIYIYIYIYFSYILSCSIYFLLLHSLKDLPFWHSIIREWKHWEDSVKRPGKDRDDDFHSIHHKEFRQRAAGQWRNAAVISWIISFFKQFYGSVSKADYISLRLGFIKKHFPHKPDFDFHEYIMRTLEVDFKRIVGISSYLWLFVVLFLLINLKGKCLMAHLLLVSLFAIDSGWGRQLLLLVGAKLEHIINHLAKEAEENITDHEAQQTSGKKTSKESTGVKPSDKHFWFHKPRLILFLIHFILFQNSFEIAFFFWILCTYGFHSCIMEKLGFIITRLIMGAIVQVLCSYITLPLYALVTQMGSTFKEGMFGAVVVEGIGSWTENIRGQPQVNKMEKQMSQIVHTSTAQQPSHHQEATASGDEITRVDHH</sequence>
<keyword evidence="7 8" id="KW-0568">Pathogenesis-related protein</keyword>
<comment type="similarity">
    <text evidence="2 8">Belongs to the MLO family.</text>
</comment>
<comment type="subcellular location">
    <subcellularLocation>
        <location evidence="1 8">Membrane</location>
        <topology evidence="1 8">Multi-pass membrane protein</topology>
    </subcellularLocation>
</comment>
<dbReference type="EMBL" id="JAEACU010000008">
    <property type="protein sequence ID" value="KAH7520869.1"/>
    <property type="molecule type" value="Genomic_DNA"/>
</dbReference>
<dbReference type="GO" id="GO:0016020">
    <property type="term" value="C:membrane"/>
    <property type="evidence" value="ECO:0007669"/>
    <property type="project" value="UniProtKB-SubCell"/>
</dbReference>
<feature type="transmembrane region" description="Helical" evidence="10">
    <location>
        <begin position="407"/>
        <end position="430"/>
    </location>
</feature>
<dbReference type="Pfam" id="PF03094">
    <property type="entry name" value="Mlo"/>
    <property type="match status" value="2"/>
</dbReference>
<evidence type="ECO:0000256" key="9">
    <source>
        <dbReference type="SAM" id="MobiDB-lite"/>
    </source>
</evidence>
<evidence type="ECO:0000256" key="6">
    <source>
        <dbReference type="ARBA" id="ARBA00023136"/>
    </source>
</evidence>
<keyword evidence="3 8" id="KW-0812">Transmembrane</keyword>
<dbReference type="PANTHER" id="PTHR31942:SF54">
    <property type="entry name" value="MLO-LIKE PROTEIN 13"/>
    <property type="match status" value="1"/>
</dbReference>
<feature type="region of interest" description="Disordered" evidence="9">
    <location>
        <begin position="374"/>
        <end position="394"/>
    </location>
</feature>
<evidence type="ECO:0000313" key="12">
    <source>
        <dbReference type="Proteomes" id="UP000813462"/>
    </source>
</evidence>
<evidence type="ECO:0000313" key="11">
    <source>
        <dbReference type="EMBL" id="KAH7520869.1"/>
    </source>
</evidence>
<dbReference type="AlphaFoldDB" id="A0A978V0V3"/>
<evidence type="ECO:0000256" key="2">
    <source>
        <dbReference type="ARBA" id="ARBA00006574"/>
    </source>
</evidence>
<comment type="caution">
    <text evidence="11">The sequence shown here is derived from an EMBL/GenBank/DDBJ whole genome shotgun (WGS) entry which is preliminary data.</text>
</comment>
<evidence type="ECO:0000256" key="8">
    <source>
        <dbReference type="RuleBase" id="RU280816"/>
    </source>
</evidence>
<keyword evidence="8" id="KW-0112">Calmodulin-binding</keyword>
<comment type="domain">
    <text evidence="8">The C-terminus contains a calmodulin-binding domain, which binds calmodulin in a calcium-dependent fashion.</text>
</comment>
<evidence type="ECO:0000256" key="7">
    <source>
        <dbReference type="ARBA" id="ARBA00023265"/>
    </source>
</evidence>
<feature type="transmembrane region" description="Helical" evidence="10">
    <location>
        <begin position="148"/>
        <end position="169"/>
    </location>
</feature>
<dbReference type="GO" id="GO:0005516">
    <property type="term" value="F:calmodulin binding"/>
    <property type="evidence" value="ECO:0007669"/>
    <property type="project" value="UniProtKB-KW"/>
</dbReference>
<evidence type="ECO:0000256" key="4">
    <source>
        <dbReference type="ARBA" id="ARBA00022821"/>
    </source>
</evidence>
<comment type="function">
    <text evidence="8">May be involved in modulation of pathogen defense and leaf cell death.</text>
</comment>
<dbReference type="InterPro" id="IPR004326">
    <property type="entry name" value="Mlo"/>
</dbReference>
<keyword evidence="5 8" id="KW-1133">Transmembrane helix</keyword>
<reference evidence="11" key="1">
    <citation type="journal article" date="2021" name="Front. Plant Sci.">
        <title>Chromosome-Scale Genome Assembly for Chinese Sour Jujube and Insights Into Its Genome Evolution and Domestication Signature.</title>
        <authorList>
            <person name="Shen L.-Y."/>
            <person name="Luo H."/>
            <person name="Wang X.-L."/>
            <person name="Wang X.-M."/>
            <person name="Qiu X.-J."/>
            <person name="Liu H."/>
            <person name="Zhou S.-S."/>
            <person name="Jia K.-H."/>
            <person name="Nie S."/>
            <person name="Bao Y.-T."/>
            <person name="Zhang R.-G."/>
            <person name="Yun Q.-Z."/>
            <person name="Chai Y.-H."/>
            <person name="Lu J.-Y."/>
            <person name="Li Y."/>
            <person name="Zhao S.-W."/>
            <person name="Mao J.-F."/>
            <person name="Jia S.-G."/>
            <person name="Mao Y.-M."/>
        </authorList>
    </citation>
    <scope>NUCLEOTIDE SEQUENCE</scope>
    <source>
        <strain evidence="11">AT0</strain>
        <tissue evidence="11">Leaf</tissue>
    </source>
</reference>
<keyword evidence="6 8" id="KW-0472">Membrane</keyword>
<gene>
    <name evidence="8" type="primary">MLO</name>
    <name evidence="11" type="ORF">FEM48_Zijuj08G0191500</name>
</gene>
<feature type="transmembrane region" description="Helical" evidence="10">
    <location>
        <begin position="15"/>
        <end position="35"/>
    </location>
</feature>
<organism evidence="11 12">
    <name type="scientific">Ziziphus jujuba var. spinosa</name>
    <dbReference type="NCBI Taxonomy" id="714518"/>
    <lineage>
        <taxon>Eukaryota</taxon>
        <taxon>Viridiplantae</taxon>
        <taxon>Streptophyta</taxon>
        <taxon>Embryophyta</taxon>
        <taxon>Tracheophyta</taxon>
        <taxon>Spermatophyta</taxon>
        <taxon>Magnoliopsida</taxon>
        <taxon>eudicotyledons</taxon>
        <taxon>Gunneridae</taxon>
        <taxon>Pentapetalae</taxon>
        <taxon>rosids</taxon>
        <taxon>fabids</taxon>
        <taxon>Rosales</taxon>
        <taxon>Rhamnaceae</taxon>
        <taxon>Paliureae</taxon>
        <taxon>Ziziphus</taxon>
    </lineage>
</organism>
<accession>A0A978V0V3</accession>
<protein>
    <recommendedName>
        <fullName evidence="8">MLO-like protein</fullName>
    </recommendedName>
</protein>
<feature type="compositionally biased region" description="Polar residues" evidence="9">
    <location>
        <begin position="515"/>
        <end position="524"/>
    </location>
</feature>
<feature type="region of interest" description="Disordered" evidence="9">
    <location>
        <begin position="515"/>
        <end position="542"/>
    </location>
</feature>
<name>A0A978V0V3_ZIZJJ</name>
<evidence type="ECO:0000256" key="3">
    <source>
        <dbReference type="ARBA" id="ARBA00022692"/>
    </source>
</evidence>
<feature type="transmembrane region" description="Helical" evidence="10">
    <location>
        <begin position="306"/>
        <end position="325"/>
    </location>
</feature>
<feature type="transmembrane region" description="Helical" evidence="10">
    <location>
        <begin position="61"/>
        <end position="83"/>
    </location>
</feature>
<dbReference type="GO" id="GO:0006952">
    <property type="term" value="P:defense response"/>
    <property type="evidence" value="ECO:0007669"/>
    <property type="project" value="UniProtKB-KW"/>
</dbReference>
<feature type="transmembrane region" description="Helical" evidence="10">
    <location>
        <begin position="176"/>
        <end position="195"/>
    </location>
</feature>
<evidence type="ECO:0000256" key="10">
    <source>
        <dbReference type="SAM" id="Phobius"/>
    </source>
</evidence>
<evidence type="ECO:0000256" key="1">
    <source>
        <dbReference type="ARBA" id="ARBA00004141"/>
    </source>
</evidence>